<gene>
    <name evidence="2" type="ORF">J2X11_001549</name>
</gene>
<accession>A0ABU1UNH2</accession>
<dbReference type="EMBL" id="JAVDWH010000001">
    <property type="protein sequence ID" value="MDR7086710.1"/>
    <property type="molecule type" value="Genomic_DNA"/>
</dbReference>
<organism evidence="2 3">
    <name type="scientific">Aeromicrobium panaciterrae</name>
    <dbReference type="NCBI Taxonomy" id="363861"/>
    <lineage>
        <taxon>Bacteria</taxon>
        <taxon>Bacillati</taxon>
        <taxon>Actinomycetota</taxon>
        <taxon>Actinomycetes</taxon>
        <taxon>Propionibacteriales</taxon>
        <taxon>Nocardioidaceae</taxon>
        <taxon>Aeromicrobium</taxon>
    </lineage>
</organism>
<name>A0ABU1UNH2_9ACTN</name>
<evidence type="ECO:0000313" key="2">
    <source>
        <dbReference type="EMBL" id="MDR7086710.1"/>
    </source>
</evidence>
<feature type="transmembrane region" description="Helical" evidence="1">
    <location>
        <begin position="21"/>
        <end position="48"/>
    </location>
</feature>
<reference evidence="2 3" key="1">
    <citation type="submission" date="2023-07" db="EMBL/GenBank/DDBJ databases">
        <title>Sorghum-associated microbial communities from plants grown in Nebraska, USA.</title>
        <authorList>
            <person name="Schachtman D."/>
        </authorList>
    </citation>
    <scope>NUCLEOTIDE SEQUENCE [LARGE SCALE GENOMIC DNA]</scope>
    <source>
        <strain evidence="2 3">BE248</strain>
    </source>
</reference>
<proteinExistence type="predicted"/>
<feature type="transmembrane region" description="Helical" evidence="1">
    <location>
        <begin position="54"/>
        <end position="72"/>
    </location>
</feature>
<keyword evidence="3" id="KW-1185">Reference proteome</keyword>
<sequence>MTTIQNIQAPTIRISSNVVRNAVFVGKALAGTAALVALTVATVAFASVVDMTTATYFFVLLSTVGAISALGIRENRNEAMKTKYDIR</sequence>
<evidence type="ECO:0000313" key="3">
    <source>
        <dbReference type="Proteomes" id="UP001257739"/>
    </source>
</evidence>
<keyword evidence="1" id="KW-1133">Transmembrane helix</keyword>
<evidence type="ECO:0000256" key="1">
    <source>
        <dbReference type="SAM" id="Phobius"/>
    </source>
</evidence>
<keyword evidence="1" id="KW-0472">Membrane</keyword>
<dbReference type="Proteomes" id="UP001257739">
    <property type="component" value="Unassembled WGS sequence"/>
</dbReference>
<keyword evidence="1" id="KW-0812">Transmembrane</keyword>
<comment type="caution">
    <text evidence="2">The sequence shown here is derived from an EMBL/GenBank/DDBJ whole genome shotgun (WGS) entry which is preliminary data.</text>
</comment>
<dbReference type="RefSeq" id="WP_309969082.1">
    <property type="nucleotide sequence ID" value="NZ_JAVDWH010000001.1"/>
</dbReference>
<protein>
    <submittedName>
        <fullName evidence="2">Uncharacterized protein</fullName>
    </submittedName>
</protein>